<protein>
    <submittedName>
        <fullName evidence="4">Uncharacterized protein</fullName>
    </submittedName>
</protein>
<keyword evidence="3" id="KW-0812">Transmembrane</keyword>
<evidence type="ECO:0000313" key="5">
    <source>
        <dbReference type="Proteomes" id="UP000070186"/>
    </source>
</evidence>
<keyword evidence="3" id="KW-0472">Membrane</keyword>
<feature type="transmembrane region" description="Helical" evidence="3">
    <location>
        <begin position="49"/>
        <end position="69"/>
    </location>
</feature>
<feature type="transmembrane region" description="Helical" evidence="3">
    <location>
        <begin position="21"/>
        <end position="43"/>
    </location>
</feature>
<evidence type="ECO:0000313" key="4">
    <source>
        <dbReference type="EMBL" id="KXB31075.1"/>
    </source>
</evidence>
<feature type="region of interest" description="Disordered" evidence="2">
    <location>
        <begin position="140"/>
        <end position="169"/>
    </location>
</feature>
<organism evidence="4 5">
    <name type="scientific">Dechloromonas denitrificans</name>
    <dbReference type="NCBI Taxonomy" id="281362"/>
    <lineage>
        <taxon>Bacteria</taxon>
        <taxon>Pseudomonadati</taxon>
        <taxon>Pseudomonadota</taxon>
        <taxon>Betaproteobacteria</taxon>
        <taxon>Rhodocyclales</taxon>
        <taxon>Azonexaceae</taxon>
        <taxon>Dechloromonas</taxon>
    </lineage>
</organism>
<evidence type="ECO:0000256" key="1">
    <source>
        <dbReference type="SAM" id="Coils"/>
    </source>
</evidence>
<name>A0A133XJG0_9RHOO</name>
<feature type="compositionally biased region" description="Low complexity" evidence="2">
    <location>
        <begin position="148"/>
        <end position="157"/>
    </location>
</feature>
<reference evidence="4 5" key="1">
    <citation type="submission" date="2015-12" db="EMBL/GenBank/DDBJ databases">
        <title>Nitrous oxide reduction kinetics distinguish bacteria harboring typical versus atypical NosZ.</title>
        <authorList>
            <person name="Yoon S."/>
            <person name="Nissen S."/>
            <person name="Park D."/>
            <person name="Sanford R.A."/>
            <person name="Loeffler F.E."/>
        </authorList>
    </citation>
    <scope>NUCLEOTIDE SEQUENCE [LARGE SCALE GENOMIC DNA]</scope>
    <source>
        <strain evidence="4 5">ATCC BAA-841</strain>
    </source>
</reference>
<dbReference type="STRING" id="281362.AT959_10280"/>
<dbReference type="Proteomes" id="UP000070186">
    <property type="component" value="Unassembled WGS sequence"/>
</dbReference>
<comment type="caution">
    <text evidence="4">The sequence shown here is derived from an EMBL/GenBank/DDBJ whole genome shotgun (WGS) entry which is preliminary data.</text>
</comment>
<keyword evidence="5" id="KW-1185">Reference proteome</keyword>
<evidence type="ECO:0000256" key="3">
    <source>
        <dbReference type="SAM" id="Phobius"/>
    </source>
</evidence>
<proteinExistence type="predicted"/>
<feature type="coiled-coil region" evidence="1">
    <location>
        <begin position="77"/>
        <end position="113"/>
    </location>
</feature>
<accession>A0A133XJG0</accession>
<evidence type="ECO:0000256" key="2">
    <source>
        <dbReference type="SAM" id="MobiDB-lite"/>
    </source>
</evidence>
<sequence>MFLMPFSMSRFTIAPLFSNAPPYFVWLLIWRALWACMALVVVVKRPVDVPLLVALSFLAGLLMMGEAAYRSKVYLEQERLRKERDRELREQRAEEARQRLEAFREAQRDADSKYMNLDLDEIDEPAADMRTEAAGGMSAKDFELATMARDSGAASPSRPSPSAPTSLAA</sequence>
<gene>
    <name evidence="4" type="ORF">AT959_10280</name>
</gene>
<keyword evidence="3" id="KW-1133">Transmembrane helix</keyword>
<keyword evidence="1" id="KW-0175">Coiled coil</keyword>
<dbReference type="EMBL" id="LODL01000019">
    <property type="protein sequence ID" value="KXB31075.1"/>
    <property type="molecule type" value="Genomic_DNA"/>
</dbReference>
<dbReference type="AlphaFoldDB" id="A0A133XJG0"/>